<evidence type="ECO:0000313" key="3">
    <source>
        <dbReference type="EMBL" id="CAF4463884.1"/>
    </source>
</evidence>
<feature type="compositionally biased region" description="Polar residues" evidence="1">
    <location>
        <begin position="136"/>
        <end position="147"/>
    </location>
</feature>
<name>A0A817ZRM5_9BILA</name>
<protein>
    <submittedName>
        <fullName evidence="2">Uncharacterized protein</fullName>
    </submittedName>
</protein>
<comment type="caution">
    <text evidence="2">The sequence shown here is derived from an EMBL/GenBank/DDBJ whole genome shotgun (WGS) entry which is preliminary data.</text>
</comment>
<dbReference type="EMBL" id="CAJOBP010005232">
    <property type="protein sequence ID" value="CAF4463884.1"/>
    <property type="molecule type" value="Genomic_DNA"/>
</dbReference>
<evidence type="ECO:0000313" key="5">
    <source>
        <dbReference type="Proteomes" id="UP000663873"/>
    </source>
</evidence>
<evidence type="ECO:0000313" key="4">
    <source>
        <dbReference type="Proteomes" id="UP000663825"/>
    </source>
</evidence>
<dbReference type="AlphaFoldDB" id="A0A817ZRM5"/>
<accession>A0A817ZRM5</accession>
<evidence type="ECO:0000256" key="1">
    <source>
        <dbReference type="SAM" id="MobiDB-lite"/>
    </source>
</evidence>
<keyword evidence="5" id="KW-1185">Reference proteome</keyword>
<gene>
    <name evidence="2" type="ORF">TIS948_LOCUS27332</name>
    <name evidence="3" type="ORF">UJA718_LOCUS23712</name>
</gene>
<organism evidence="2 4">
    <name type="scientific">Rotaria socialis</name>
    <dbReference type="NCBI Taxonomy" id="392032"/>
    <lineage>
        <taxon>Eukaryota</taxon>
        <taxon>Metazoa</taxon>
        <taxon>Spiralia</taxon>
        <taxon>Gnathifera</taxon>
        <taxon>Rotifera</taxon>
        <taxon>Eurotatoria</taxon>
        <taxon>Bdelloidea</taxon>
        <taxon>Philodinida</taxon>
        <taxon>Philodinidae</taxon>
        <taxon>Rotaria</taxon>
    </lineage>
</organism>
<dbReference type="OrthoDB" id="10057368at2759"/>
<sequence length="208" mass="23345">MHQQRMQSFIEDQIRKIIAFRGNCNDNVSQWLCNTGTVFDSVQLQTSNKFLVVQSYLIGTASIWLYFHKSDIHDWDTFKHEILKAFQPVSNRALSVVEQRSIPVQNVNSSSISSKTAPDSSCTSQDNFSAVIDLSGSISNKRSPPSSEIEKSSTPEQIINDDQQLTIAVLTEISLLHQFINENVIEDSTIDNIPNNSPRIITSPQLTC</sequence>
<dbReference type="Proteomes" id="UP000663825">
    <property type="component" value="Unassembled WGS sequence"/>
</dbReference>
<reference evidence="2" key="1">
    <citation type="submission" date="2021-02" db="EMBL/GenBank/DDBJ databases">
        <authorList>
            <person name="Nowell W R."/>
        </authorList>
    </citation>
    <scope>NUCLEOTIDE SEQUENCE</scope>
</reference>
<evidence type="ECO:0000313" key="2">
    <source>
        <dbReference type="EMBL" id="CAF3396653.1"/>
    </source>
</evidence>
<proteinExistence type="predicted"/>
<dbReference type="Proteomes" id="UP000663873">
    <property type="component" value="Unassembled WGS sequence"/>
</dbReference>
<feature type="region of interest" description="Disordered" evidence="1">
    <location>
        <begin position="136"/>
        <end position="157"/>
    </location>
</feature>
<dbReference type="EMBL" id="CAJNXB010004868">
    <property type="protein sequence ID" value="CAF3396653.1"/>
    <property type="molecule type" value="Genomic_DNA"/>
</dbReference>